<comment type="caution">
    <text evidence="1">The sequence shown here is derived from an EMBL/GenBank/DDBJ whole genome shotgun (WGS) entry which is preliminary data.</text>
</comment>
<accession>A0A7W4UU44</accession>
<proteinExistence type="predicted"/>
<sequence>MTDRDEFRTDDDDEDLTRAEALAEAVSGLGQTPEDQLEAVADRNDSLEERLPGSGSPDQG</sequence>
<evidence type="ECO:0000313" key="1">
    <source>
        <dbReference type="EMBL" id="MBB2966087.1"/>
    </source>
</evidence>
<reference evidence="1 2" key="1">
    <citation type="submission" date="2020-08" db="EMBL/GenBank/DDBJ databases">
        <title>Sequencing the genomes of 1000 actinobacteria strains.</title>
        <authorList>
            <person name="Klenk H.-P."/>
        </authorList>
    </citation>
    <scope>NUCLEOTIDE SEQUENCE [LARGE SCALE GENOMIC DNA]</scope>
    <source>
        <strain evidence="1 2">DSM 20146</strain>
    </source>
</reference>
<dbReference type="AlphaFoldDB" id="A0A7W4UU44"/>
<gene>
    <name evidence="1" type="ORF">FHX33_000819</name>
</gene>
<dbReference type="RefSeq" id="WP_021762011.1">
    <property type="nucleotide sequence ID" value="NZ_JACHVP010000001.1"/>
</dbReference>
<name>A0A7W4UU44_LEIAQ</name>
<evidence type="ECO:0000313" key="2">
    <source>
        <dbReference type="Proteomes" id="UP000538196"/>
    </source>
</evidence>
<organism evidence="1 2">
    <name type="scientific">Leifsonia aquatica</name>
    <name type="common">Corynebacterium aquaticum</name>
    <dbReference type="NCBI Taxonomy" id="144185"/>
    <lineage>
        <taxon>Bacteria</taxon>
        <taxon>Bacillati</taxon>
        <taxon>Actinomycetota</taxon>
        <taxon>Actinomycetes</taxon>
        <taxon>Micrococcales</taxon>
        <taxon>Microbacteriaceae</taxon>
        <taxon>Leifsonia</taxon>
    </lineage>
</organism>
<protein>
    <submittedName>
        <fullName evidence="1">Uncharacterized protein</fullName>
    </submittedName>
</protein>
<keyword evidence="2" id="KW-1185">Reference proteome</keyword>
<dbReference type="Proteomes" id="UP000538196">
    <property type="component" value="Unassembled WGS sequence"/>
</dbReference>
<dbReference type="EMBL" id="JACHVP010000001">
    <property type="protein sequence ID" value="MBB2966087.1"/>
    <property type="molecule type" value="Genomic_DNA"/>
</dbReference>